<feature type="transmembrane region" description="Helical" evidence="2">
    <location>
        <begin position="233"/>
        <end position="250"/>
    </location>
</feature>
<dbReference type="GO" id="GO:0016020">
    <property type="term" value="C:membrane"/>
    <property type="evidence" value="ECO:0007669"/>
    <property type="project" value="InterPro"/>
</dbReference>
<evidence type="ECO:0000313" key="4">
    <source>
        <dbReference type="Proteomes" id="UP001168877"/>
    </source>
</evidence>
<feature type="transmembrane region" description="Helical" evidence="2">
    <location>
        <begin position="348"/>
        <end position="368"/>
    </location>
</feature>
<dbReference type="EMBL" id="JAUESC010000382">
    <property type="protein sequence ID" value="KAK0588344.1"/>
    <property type="molecule type" value="Genomic_DNA"/>
</dbReference>
<dbReference type="InterPro" id="IPR002528">
    <property type="entry name" value="MATE_fam"/>
</dbReference>
<evidence type="ECO:0000313" key="3">
    <source>
        <dbReference type="EMBL" id="KAK0588344.1"/>
    </source>
</evidence>
<gene>
    <name evidence="3" type="ORF">LWI29_038442</name>
</gene>
<feature type="transmembrane region" description="Helical" evidence="2">
    <location>
        <begin position="24"/>
        <end position="45"/>
    </location>
</feature>
<reference evidence="3" key="2">
    <citation type="submission" date="2023-06" db="EMBL/GenBank/DDBJ databases">
        <authorList>
            <person name="Swenson N.G."/>
            <person name="Wegrzyn J.L."/>
            <person name="Mcevoy S.L."/>
        </authorList>
    </citation>
    <scope>NUCLEOTIDE SEQUENCE</scope>
    <source>
        <strain evidence="3">NS2018</strain>
        <tissue evidence="3">Leaf</tissue>
    </source>
</reference>
<feature type="transmembrane region" description="Helical" evidence="2">
    <location>
        <begin position="124"/>
        <end position="144"/>
    </location>
</feature>
<sequence length="414" mass="45728">MGSALETLCGQAYGAKQYHMLGIYMQRAMIVLMLVSVPVAALWGCTEQIFTIFKQDPTISKHAGTYARWLVPSILPFGLLQCQLRFLQTQSNVLPLMISTAIASLVHVIACWTSIFIFELGNKGVALSIAISYWINVLILVIYIKSPACRKTWTGFSKEALENLLGFLELGIPSALMVCTRVSNELGTGRPYAACLAVRIVMFLAVTEGLLVSIVAVALRGIWGYMYTSEEKVVRYLASVMPVLAISNFMDGMQAVFSAHALQFLSTLAPQAYIAHQPNNIITHTHIYSHRTTKASLSFSFLFIFFLTHTLMNLLGTKTTIATSLFALILSLSIILFYLDKTTNSWTAFYKLLLPVLGVFSVATFLVVAARATMVTWITVLVLLAFAGNRRRVLVQQGRKITADVAMFFIKGCA</sequence>
<dbReference type="GO" id="GO:0015297">
    <property type="term" value="F:antiporter activity"/>
    <property type="evidence" value="ECO:0007669"/>
    <property type="project" value="InterPro"/>
</dbReference>
<feature type="transmembrane region" description="Helical" evidence="2">
    <location>
        <begin position="295"/>
        <end position="315"/>
    </location>
</feature>
<dbReference type="AlphaFoldDB" id="A0AA39SG57"/>
<feature type="transmembrane region" description="Helical" evidence="2">
    <location>
        <begin position="196"/>
        <end position="221"/>
    </location>
</feature>
<feature type="transmembrane region" description="Helical" evidence="2">
    <location>
        <begin position="374"/>
        <end position="390"/>
    </location>
</feature>
<protein>
    <submittedName>
        <fullName evidence="3">Uncharacterized protein</fullName>
    </submittedName>
</protein>
<keyword evidence="2" id="KW-0812">Transmembrane</keyword>
<comment type="similarity">
    <text evidence="1">Belongs to the multi antimicrobial extrusion (MATE) (TC 2.A.66.1) family.</text>
</comment>
<comment type="caution">
    <text evidence="3">The sequence shown here is derived from an EMBL/GenBank/DDBJ whole genome shotgun (WGS) entry which is preliminary data.</text>
</comment>
<dbReference type="GO" id="GO:0042910">
    <property type="term" value="F:xenobiotic transmembrane transporter activity"/>
    <property type="evidence" value="ECO:0007669"/>
    <property type="project" value="InterPro"/>
</dbReference>
<dbReference type="PANTHER" id="PTHR11206">
    <property type="entry name" value="MULTIDRUG RESISTANCE PROTEIN"/>
    <property type="match status" value="1"/>
</dbReference>
<organism evidence="3 4">
    <name type="scientific">Acer saccharum</name>
    <name type="common">Sugar maple</name>
    <dbReference type="NCBI Taxonomy" id="4024"/>
    <lineage>
        <taxon>Eukaryota</taxon>
        <taxon>Viridiplantae</taxon>
        <taxon>Streptophyta</taxon>
        <taxon>Embryophyta</taxon>
        <taxon>Tracheophyta</taxon>
        <taxon>Spermatophyta</taxon>
        <taxon>Magnoliopsida</taxon>
        <taxon>eudicotyledons</taxon>
        <taxon>Gunneridae</taxon>
        <taxon>Pentapetalae</taxon>
        <taxon>rosids</taxon>
        <taxon>malvids</taxon>
        <taxon>Sapindales</taxon>
        <taxon>Sapindaceae</taxon>
        <taxon>Hippocastanoideae</taxon>
        <taxon>Acereae</taxon>
        <taxon>Acer</taxon>
    </lineage>
</organism>
<keyword evidence="4" id="KW-1185">Reference proteome</keyword>
<proteinExistence type="inferred from homology"/>
<dbReference type="Pfam" id="PF01554">
    <property type="entry name" value="MatE"/>
    <property type="match status" value="2"/>
</dbReference>
<evidence type="ECO:0000256" key="1">
    <source>
        <dbReference type="ARBA" id="ARBA00010199"/>
    </source>
</evidence>
<feature type="transmembrane region" description="Helical" evidence="2">
    <location>
        <begin position="93"/>
        <end position="118"/>
    </location>
</feature>
<reference evidence="3" key="1">
    <citation type="journal article" date="2022" name="Plant J.">
        <title>Strategies of tolerance reflected in two North American maple genomes.</title>
        <authorList>
            <person name="McEvoy S.L."/>
            <person name="Sezen U.U."/>
            <person name="Trouern-Trend A."/>
            <person name="McMahon S.M."/>
            <person name="Schaberg P.G."/>
            <person name="Yang J."/>
            <person name="Wegrzyn J.L."/>
            <person name="Swenson N.G."/>
        </authorList>
    </citation>
    <scope>NUCLEOTIDE SEQUENCE</scope>
    <source>
        <strain evidence="3">NS2018</strain>
    </source>
</reference>
<keyword evidence="2" id="KW-1133">Transmembrane helix</keyword>
<feature type="transmembrane region" description="Helical" evidence="2">
    <location>
        <begin position="321"/>
        <end position="339"/>
    </location>
</feature>
<dbReference type="Proteomes" id="UP001168877">
    <property type="component" value="Unassembled WGS sequence"/>
</dbReference>
<name>A0AA39SG57_ACESA</name>
<evidence type="ECO:0000256" key="2">
    <source>
        <dbReference type="SAM" id="Phobius"/>
    </source>
</evidence>
<keyword evidence="2" id="KW-0472">Membrane</keyword>
<accession>A0AA39SG57</accession>